<dbReference type="Pfam" id="PF06568">
    <property type="entry name" value="YjiS-like"/>
    <property type="match status" value="1"/>
</dbReference>
<evidence type="ECO:0000313" key="4">
    <source>
        <dbReference type="Proteomes" id="UP000237718"/>
    </source>
</evidence>
<gene>
    <name evidence="2" type="ORF">CLV89_101519</name>
    <name evidence="3" type="ORF">R1T40_11350</name>
</gene>
<dbReference type="EMBL" id="PVUF01000001">
    <property type="protein sequence ID" value="PRZ50299.1"/>
    <property type="molecule type" value="Genomic_DNA"/>
</dbReference>
<feature type="domain" description="YjiS-like" evidence="1">
    <location>
        <begin position="29"/>
        <end position="62"/>
    </location>
</feature>
<accession>A0A2T1ANX4</accession>
<dbReference type="OrthoDB" id="8116725at2"/>
<protein>
    <submittedName>
        <fullName evidence="3">DUF1127 domain-containing protein</fullName>
    </submittedName>
    <submittedName>
        <fullName evidence="2">Uncharacterized protein DUF1127</fullName>
    </submittedName>
</protein>
<reference evidence="3 5" key="2">
    <citation type="submission" date="2023-10" db="EMBL/GenBank/DDBJ databases">
        <title>Eight complete genome sequences of bacteria isolated from laboratory stock of Giant Kelp gametophytes.</title>
        <authorList>
            <person name="Tolentino B."/>
            <person name="Nuzhdin S."/>
        </authorList>
    </citation>
    <scope>NUCLEOTIDE SEQUENCE [LARGE SCALE GENOMIC DNA]</scope>
    <source>
        <strain evidence="3 5">LC.270.F.C4</strain>
    </source>
</reference>
<reference evidence="2 4" key="1">
    <citation type="submission" date="2018-03" db="EMBL/GenBank/DDBJ databases">
        <title>Genomic Encyclopedia of Archaeal and Bacterial Type Strains, Phase II (KMG-II): from individual species to whole genera.</title>
        <authorList>
            <person name="Goeker M."/>
        </authorList>
    </citation>
    <scope>NUCLEOTIDE SEQUENCE [LARGE SCALE GENOMIC DNA]</scope>
    <source>
        <strain evidence="2 4">DSM 25328</strain>
    </source>
</reference>
<sequence>MAAFDTTRTAQGTTGLIGRIGALAHTITANVMAWNDARSTRKALGALTDRELADIGLIRGDVDSIDANSPLV</sequence>
<keyword evidence="5" id="KW-1185">Reference proteome</keyword>
<proteinExistence type="predicted"/>
<evidence type="ECO:0000259" key="1">
    <source>
        <dbReference type="Pfam" id="PF06568"/>
    </source>
</evidence>
<name>A0A2T1ANX4_TRISK</name>
<evidence type="ECO:0000313" key="2">
    <source>
        <dbReference type="EMBL" id="PRZ50299.1"/>
    </source>
</evidence>
<dbReference type="AlphaFoldDB" id="A0A2T1ANX4"/>
<dbReference type="Proteomes" id="UP001302666">
    <property type="component" value="Chromosome"/>
</dbReference>
<evidence type="ECO:0000313" key="5">
    <source>
        <dbReference type="Proteomes" id="UP001302666"/>
    </source>
</evidence>
<evidence type="ECO:0000313" key="3">
    <source>
        <dbReference type="EMBL" id="WOI31565.1"/>
    </source>
</evidence>
<dbReference type="Proteomes" id="UP000237718">
    <property type="component" value="Unassembled WGS sequence"/>
</dbReference>
<dbReference type="RefSeq" id="WP_106162045.1">
    <property type="nucleotide sequence ID" value="NZ_CP136704.1"/>
</dbReference>
<organism evidence="2 4">
    <name type="scientific">Tritonibacter scottomollicae</name>
    <name type="common">Epibacterium scottomollicae</name>
    <dbReference type="NCBI Taxonomy" id="483013"/>
    <lineage>
        <taxon>Bacteria</taxon>
        <taxon>Pseudomonadati</taxon>
        <taxon>Pseudomonadota</taxon>
        <taxon>Alphaproteobacteria</taxon>
        <taxon>Rhodobacterales</taxon>
        <taxon>Paracoccaceae</taxon>
        <taxon>Tritonibacter</taxon>
    </lineage>
</organism>
<dbReference type="EMBL" id="CP136704">
    <property type="protein sequence ID" value="WOI31565.1"/>
    <property type="molecule type" value="Genomic_DNA"/>
</dbReference>
<dbReference type="InterPro" id="IPR009506">
    <property type="entry name" value="YjiS-like"/>
</dbReference>